<evidence type="ECO:0000256" key="13">
    <source>
        <dbReference type="ARBA" id="ARBA00061472"/>
    </source>
</evidence>
<dbReference type="PANTHER" id="PTHR43209">
    <property type="entry name" value="TRNA SULFURTRANSFERASE"/>
    <property type="match status" value="1"/>
</dbReference>
<dbReference type="GO" id="GO:0005829">
    <property type="term" value="C:cytosol"/>
    <property type="evidence" value="ECO:0007669"/>
    <property type="project" value="TreeGrafter"/>
</dbReference>
<dbReference type="InterPro" id="IPR049962">
    <property type="entry name" value="THUMP_ThiI"/>
</dbReference>
<dbReference type="GO" id="GO:0005524">
    <property type="term" value="F:ATP binding"/>
    <property type="evidence" value="ECO:0007669"/>
    <property type="project" value="UniProtKB-UniRule"/>
</dbReference>
<evidence type="ECO:0000313" key="21">
    <source>
        <dbReference type="EMBL" id="PWA11147.1"/>
    </source>
</evidence>
<evidence type="ECO:0000256" key="4">
    <source>
        <dbReference type="ARBA" id="ARBA00022555"/>
    </source>
</evidence>
<evidence type="ECO:0000256" key="16">
    <source>
        <dbReference type="ARBA" id="ARBA00075337"/>
    </source>
</evidence>
<feature type="binding site" evidence="19">
    <location>
        <position position="287"/>
    </location>
    <ligand>
        <name>ATP</name>
        <dbReference type="ChEBI" id="CHEBI:30616"/>
    </ligand>
</feature>
<evidence type="ECO:0000256" key="1">
    <source>
        <dbReference type="ARBA" id="ARBA00004496"/>
    </source>
</evidence>
<keyword evidence="9 19" id="KW-0784">Thiamine biosynthesis</keyword>
<feature type="binding site" evidence="19">
    <location>
        <begin position="183"/>
        <end position="184"/>
    </location>
    <ligand>
        <name>ATP</name>
        <dbReference type="ChEBI" id="CHEBI:30616"/>
    </ligand>
</feature>
<gene>
    <name evidence="19" type="primary">thiI</name>
    <name evidence="21" type="ORF">DCC39_09930</name>
</gene>
<evidence type="ECO:0000256" key="8">
    <source>
        <dbReference type="ARBA" id="ARBA00022884"/>
    </source>
</evidence>
<dbReference type="Gene3D" id="3.40.50.620">
    <property type="entry name" value="HUPs"/>
    <property type="match status" value="1"/>
</dbReference>
<evidence type="ECO:0000256" key="15">
    <source>
        <dbReference type="ARBA" id="ARBA00071867"/>
    </source>
</evidence>
<keyword evidence="3 19" id="KW-0963">Cytoplasm</keyword>
<evidence type="ECO:0000256" key="17">
    <source>
        <dbReference type="ARBA" id="ARBA00077849"/>
    </source>
</evidence>
<sequence length="401" mass="45139">MEYDHILIRYGEIALKGKNRRSFEEQLRRNIKPLLKDYPNARLKRAFDRLYILLNGENYEPIVDRLKKVFGIQSLSVAIKAENGIEAIKEASLAALQKASHGKKTFKVSARRRNKNFPIDSQALNQLIGAHLLRNTDSLTVDVHHPDIDLRVEVKGDGTYISCIQIKGAGGLPVGSAGKVMLMLSGGIDSPVAGYLAMKRGVRLEAVHFHSPPFTSERAKKKVEDLTQKLCQYGGKIQLHIVPFTVTQQEIKKNVPDNYSMTIMRRMMLRVTEELARKRGALAIATGESLGQVASQTIESMHTINAVTNMPILRPLISMDKVEIMDIAHKIDTYEISIRPYEDCCTIFLPTAPKTKPKLDRAMAFEQSLDIEKLVEDAVNGTETFTFSREVKSDQKFEELF</sequence>
<dbReference type="SUPFAM" id="SSF143437">
    <property type="entry name" value="THUMP domain-like"/>
    <property type="match status" value="1"/>
</dbReference>
<comment type="pathway">
    <text evidence="2 19">Cofactor biosynthesis; thiamine diphosphate biosynthesis.</text>
</comment>
<evidence type="ECO:0000256" key="5">
    <source>
        <dbReference type="ARBA" id="ARBA00022679"/>
    </source>
</evidence>
<evidence type="ECO:0000256" key="14">
    <source>
        <dbReference type="ARBA" id="ARBA00066827"/>
    </source>
</evidence>
<evidence type="ECO:0000256" key="7">
    <source>
        <dbReference type="ARBA" id="ARBA00022840"/>
    </source>
</evidence>
<dbReference type="RefSeq" id="WP_116554742.1">
    <property type="nucleotide sequence ID" value="NZ_QCZG01000018.1"/>
</dbReference>
<keyword evidence="6 19" id="KW-0547">Nucleotide-binding</keyword>
<keyword evidence="22" id="KW-1185">Reference proteome</keyword>
<evidence type="ECO:0000259" key="20">
    <source>
        <dbReference type="PROSITE" id="PS51165"/>
    </source>
</evidence>
<feature type="domain" description="THUMP" evidence="20">
    <location>
        <begin position="60"/>
        <end position="165"/>
    </location>
</feature>
<organism evidence="21 22">
    <name type="scientific">Pueribacillus theae</name>
    <dbReference type="NCBI Taxonomy" id="2171751"/>
    <lineage>
        <taxon>Bacteria</taxon>
        <taxon>Bacillati</taxon>
        <taxon>Bacillota</taxon>
        <taxon>Bacilli</taxon>
        <taxon>Bacillales</taxon>
        <taxon>Bacillaceae</taxon>
        <taxon>Pueribacillus</taxon>
    </lineage>
</organism>
<keyword evidence="4 19" id="KW-0820">tRNA-binding</keyword>
<dbReference type="GO" id="GO:0009229">
    <property type="term" value="P:thiamine diphosphate biosynthetic process"/>
    <property type="evidence" value="ECO:0007669"/>
    <property type="project" value="UniProtKB-UniRule"/>
</dbReference>
<dbReference type="HAMAP" id="MF_00021">
    <property type="entry name" value="ThiI"/>
    <property type="match status" value="1"/>
</dbReference>
<comment type="similarity">
    <text evidence="13 19">Belongs to the ThiI family.</text>
</comment>
<evidence type="ECO:0000256" key="6">
    <source>
        <dbReference type="ARBA" id="ARBA00022741"/>
    </source>
</evidence>
<dbReference type="InterPro" id="IPR004114">
    <property type="entry name" value="THUMP_dom"/>
</dbReference>
<evidence type="ECO:0000256" key="11">
    <source>
        <dbReference type="ARBA" id="ARBA00052330"/>
    </source>
</evidence>
<comment type="catalytic activity">
    <reaction evidence="10 19">
        <text>[ThiI sulfur-carrier protein]-S-sulfanyl-L-cysteine + a uridine in tRNA + 2 reduced [2Fe-2S]-[ferredoxin] + ATP + H(+) = [ThiI sulfur-carrier protein]-L-cysteine + a 4-thiouridine in tRNA + 2 oxidized [2Fe-2S]-[ferredoxin] + AMP + diphosphate</text>
        <dbReference type="Rhea" id="RHEA:24176"/>
        <dbReference type="Rhea" id="RHEA-COMP:10000"/>
        <dbReference type="Rhea" id="RHEA-COMP:10001"/>
        <dbReference type="Rhea" id="RHEA-COMP:13337"/>
        <dbReference type="Rhea" id="RHEA-COMP:13338"/>
        <dbReference type="Rhea" id="RHEA-COMP:13339"/>
        <dbReference type="Rhea" id="RHEA-COMP:13340"/>
        <dbReference type="ChEBI" id="CHEBI:15378"/>
        <dbReference type="ChEBI" id="CHEBI:29950"/>
        <dbReference type="ChEBI" id="CHEBI:30616"/>
        <dbReference type="ChEBI" id="CHEBI:33019"/>
        <dbReference type="ChEBI" id="CHEBI:33737"/>
        <dbReference type="ChEBI" id="CHEBI:33738"/>
        <dbReference type="ChEBI" id="CHEBI:61963"/>
        <dbReference type="ChEBI" id="CHEBI:65315"/>
        <dbReference type="ChEBI" id="CHEBI:136798"/>
        <dbReference type="ChEBI" id="CHEBI:456215"/>
        <dbReference type="EC" id="2.8.1.4"/>
    </reaction>
</comment>
<name>A0A2U1K0Y6_9BACI</name>
<evidence type="ECO:0000313" key="22">
    <source>
        <dbReference type="Proteomes" id="UP000245998"/>
    </source>
</evidence>
<dbReference type="GO" id="GO:0004810">
    <property type="term" value="F:CCA tRNA nucleotidyltransferase activity"/>
    <property type="evidence" value="ECO:0007669"/>
    <property type="project" value="InterPro"/>
</dbReference>
<comment type="function">
    <text evidence="12 19">Catalyzes the ATP-dependent transfer of a sulfur to tRNA to produce 4-thiouridine in position 8 of tRNAs, which functions as a near-UV photosensor. Also catalyzes the transfer of sulfur to the sulfur carrier protein ThiS, forming ThiS-thiocarboxylate. This is a step in the synthesis of thiazole, in the thiamine biosynthesis pathway. The sulfur is donated as persulfide by IscS.</text>
</comment>
<feature type="binding site" evidence="19">
    <location>
        <position position="265"/>
    </location>
    <ligand>
        <name>ATP</name>
        <dbReference type="ChEBI" id="CHEBI:30616"/>
    </ligand>
</feature>
<comment type="subcellular location">
    <subcellularLocation>
        <location evidence="1 19">Cytoplasm</location>
    </subcellularLocation>
</comment>
<proteinExistence type="inferred from homology"/>
<dbReference type="FunFam" id="3.40.50.620:FF:000053">
    <property type="entry name" value="Probable tRNA sulfurtransferase"/>
    <property type="match status" value="1"/>
</dbReference>
<feature type="binding site" evidence="19">
    <location>
        <position position="296"/>
    </location>
    <ligand>
        <name>ATP</name>
        <dbReference type="ChEBI" id="CHEBI:30616"/>
    </ligand>
</feature>
<dbReference type="NCBIfam" id="TIGR00342">
    <property type="entry name" value="tRNA uracil 4-sulfurtransferase ThiI"/>
    <property type="match status" value="1"/>
</dbReference>
<feature type="binding site" evidence="19">
    <location>
        <begin position="208"/>
        <end position="209"/>
    </location>
    <ligand>
        <name>ATP</name>
        <dbReference type="ChEBI" id="CHEBI:30616"/>
    </ligand>
</feature>
<comment type="caution">
    <text evidence="21">The sequence shown here is derived from an EMBL/GenBank/DDBJ whole genome shotgun (WGS) entry which is preliminary data.</text>
</comment>
<dbReference type="InterPro" id="IPR054173">
    <property type="entry name" value="ThiI_fer"/>
</dbReference>
<dbReference type="InterPro" id="IPR003720">
    <property type="entry name" value="tRNA_STrfase"/>
</dbReference>
<comment type="catalytic activity">
    <reaction evidence="11 19">
        <text>[ThiS sulfur-carrier protein]-C-terminal Gly-Gly-AMP + S-sulfanyl-L-cysteinyl-[cysteine desulfurase] + AH2 = [ThiS sulfur-carrier protein]-C-terminal-Gly-aminoethanethioate + L-cysteinyl-[cysteine desulfurase] + A + AMP + 2 H(+)</text>
        <dbReference type="Rhea" id="RHEA:43340"/>
        <dbReference type="Rhea" id="RHEA-COMP:12157"/>
        <dbReference type="Rhea" id="RHEA-COMP:12158"/>
        <dbReference type="Rhea" id="RHEA-COMP:12910"/>
        <dbReference type="Rhea" id="RHEA-COMP:19908"/>
        <dbReference type="ChEBI" id="CHEBI:13193"/>
        <dbReference type="ChEBI" id="CHEBI:15378"/>
        <dbReference type="ChEBI" id="CHEBI:17499"/>
        <dbReference type="ChEBI" id="CHEBI:29950"/>
        <dbReference type="ChEBI" id="CHEBI:61963"/>
        <dbReference type="ChEBI" id="CHEBI:90618"/>
        <dbReference type="ChEBI" id="CHEBI:232372"/>
        <dbReference type="ChEBI" id="CHEBI:456215"/>
    </reaction>
</comment>
<dbReference type="AlphaFoldDB" id="A0A2U1K0Y6"/>
<evidence type="ECO:0000256" key="10">
    <source>
        <dbReference type="ARBA" id="ARBA00050570"/>
    </source>
</evidence>
<dbReference type="CDD" id="cd01712">
    <property type="entry name" value="PPase_ThiI"/>
    <property type="match status" value="1"/>
</dbReference>
<evidence type="ECO:0000256" key="9">
    <source>
        <dbReference type="ARBA" id="ARBA00022977"/>
    </source>
</evidence>
<dbReference type="GO" id="GO:0140741">
    <property type="term" value="F:tRNA-uracil-4 sulfurtransferase activity"/>
    <property type="evidence" value="ECO:0007669"/>
    <property type="project" value="UniProtKB-EC"/>
</dbReference>
<dbReference type="Pfam" id="PF02568">
    <property type="entry name" value="ThiI"/>
    <property type="match status" value="1"/>
</dbReference>
<evidence type="ECO:0000256" key="19">
    <source>
        <dbReference type="HAMAP-Rule" id="MF_00021"/>
    </source>
</evidence>
<evidence type="ECO:0000256" key="2">
    <source>
        <dbReference type="ARBA" id="ARBA00004948"/>
    </source>
</evidence>
<dbReference type="SUPFAM" id="SSF52402">
    <property type="entry name" value="Adenine nucleotide alpha hydrolases-like"/>
    <property type="match status" value="1"/>
</dbReference>
<dbReference type="OrthoDB" id="9773948at2"/>
<dbReference type="PROSITE" id="PS51165">
    <property type="entry name" value="THUMP"/>
    <property type="match status" value="1"/>
</dbReference>
<dbReference type="Pfam" id="PF22025">
    <property type="entry name" value="ThiI_fer"/>
    <property type="match status" value="1"/>
</dbReference>
<dbReference type="Gene3D" id="3.30.2130.30">
    <property type="match status" value="1"/>
</dbReference>
<reference evidence="21 22" key="1">
    <citation type="submission" date="2018-04" db="EMBL/GenBank/DDBJ databases">
        <title>Camelliibacillus theae gen. nov., sp. nov., isolated from Pu'er tea.</title>
        <authorList>
            <person name="Niu L."/>
        </authorList>
    </citation>
    <scope>NUCLEOTIDE SEQUENCE [LARGE SCALE GENOMIC DNA]</scope>
    <source>
        <strain evidence="21 22">T8</strain>
    </source>
</reference>
<evidence type="ECO:0000256" key="3">
    <source>
        <dbReference type="ARBA" id="ARBA00022490"/>
    </source>
</evidence>
<accession>A0A2U1K0Y6</accession>
<dbReference type="GO" id="GO:0002937">
    <property type="term" value="P:tRNA 4-thiouridine biosynthesis"/>
    <property type="evidence" value="ECO:0007669"/>
    <property type="project" value="TreeGrafter"/>
</dbReference>
<dbReference type="Proteomes" id="UP000245998">
    <property type="component" value="Unassembled WGS sequence"/>
</dbReference>
<protein>
    <recommendedName>
        <fullName evidence="15 19">Probable tRNA sulfurtransferase</fullName>
        <ecNumber evidence="14 19">2.8.1.4</ecNumber>
    </recommendedName>
    <alternativeName>
        <fullName evidence="16 19">Sulfur carrier protein ThiS sulfurtransferase</fullName>
    </alternativeName>
    <alternativeName>
        <fullName evidence="17 19">Thiamine biosynthesis protein ThiI</fullName>
    </alternativeName>
    <alternativeName>
        <fullName evidence="18 19">tRNA 4-thiouridine synthase</fullName>
    </alternativeName>
</protein>
<dbReference type="GO" id="GO:0052837">
    <property type="term" value="P:thiazole biosynthetic process"/>
    <property type="evidence" value="ECO:0007669"/>
    <property type="project" value="TreeGrafter"/>
</dbReference>
<dbReference type="EMBL" id="QCZG01000018">
    <property type="protein sequence ID" value="PWA11147.1"/>
    <property type="molecule type" value="Genomic_DNA"/>
</dbReference>
<evidence type="ECO:0000256" key="12">
    <source>
        <dbReference type="ARBA" id="ARBA00058382"/>
    </source>
</evidence>
<dbReference type="UniPathway" id="UPA00060"/>
<dbReference type="EC" id="2.8.1.4" evidence="14 19"/>
<dbReference type="InterPro" id="IPR050102">
    <property type="entry name" value="tRNA_sulfurtransferase_ThiI"/>
</dbReference>
<dbReference type="GO" id="GO:0009228">
    <property type="term" value="P:thiamine biosynthetic process"/>
    <property type="evidence" value="ECO:0007669"/>
    <property type="project" value="UniProtKB-KW"/>
</dbReference>
<dbReference type="PANTHER" id="PTHR43209:SF1">
    <property type="entry name" value="TRNA SULFURTRANSFERASE"/>
    <property type="match status" value="1"/>
</dbReference>
<dbReference type="InterPro" id="IPR049961">
    <property type="entry name" value="ThiI_N"/>
</dbReference>
<evidence type="ECO:0000256" key="18">
    <source>
        <dbReference type="ARBA" id="ARBA00080570"/>
    </source>
</evidence>
<dbReference type="CDD" id="cd11716">
    <property type="entry name" value="THUMP_ThiI"/>
    <property type="match status" value="1"/>
</dbReference>
<keyword evidence="5 19" id="KW-0808">Transferase</keyword>
<dbReference type="GO" id="GO:0000049">
    <property type="term" value="F:tRNA binding"/>
    <property type="evidence" value="ECO:0007669"/>
    <property type="project" value="UniProtKB-UniRule"/>
</dbReference>
<keyword evidence="7 19" id="KW-0067">ATP-binding</keyword>
<dbReference type="InterPro" id="IPR020536">
    <property type="entry name" value="ThiI_AANH"/>
</dbReference>
<dbReference type="Pfam" id="PF02926">
    <property type="entry name" value="THUMP"/>
    <property type="match status" value="1"/>
</dbReference>
<dbReference type="SMART" id="SM00981">
    <property type="entry name" value="THUMP"/>
    <property type="match status" value="1"/>
</dbReference>
<keyword evidence="8 19" id="KW-0694">RNA-binding</keyword>
<dbReference type="InterPro" id="IPR014729">
    <property type="entry name" value="Rossmann-like_a/b/a_fold"/>
</dbReference>